<dbReference type="SUPFAM" id="SSF109998">
    <property type="entry name" value="Triger factor/SurA peptide-binding domain-like"/>
    <property type="match status" value="1"/>
</dbReference>
<evidence type="ECO:0000313" key="3">
    <source>
        <dbReference type="Proteomes" id="UP001596302"/>
    </source>
</evidence>
<dbReference type="RefSeq" id="WP_379583835.1">
    <property type="nucleotide sequence ID" value="NZ_JBHSQW010000014.1"/>
</dbReference>
<dbReference type="InterPro" id="IPR027304">
    <property type="entry name" value="Trigger_fact/SurA_dom_sf"/>
</dbReference>
<dbReference type="InterPro" id="IPR000297">
    <property type="entry name" value="PPIase_PpiC"/>
</dbReference>
<comment type="caution">
    <text evidence="2">The sequence shown here is derived from an EMBL/GenBank/DDBJ whole genome shotgun (WGS) entry which is preliminary data.</text>
</comment>
<reference evidence="3" key="1">
    <citation type="journal article" date="2019" name="Int. J. Syst. Evol. Microbiol.">
        <title>The Global Catalogue of Microorganisms (GCM) 10K type strain sequencing project: providing services to taxonomists for standard genome sequencing and annotation.</title>
        <authorList>
            <consortium name="The Broad Institute Genomics Platform"/>
            <consortium name="The Broad Institute Genome Sequencing Center for Infectious Disease"/>
            <person name="Wu L."/>
            <person name="Ma J."/>
        </authorList>
    </citation>
    <scope>NUCLEOTIDE SEQUENCE [LARGE SCALE GENOMIC DNA]</scope>
    <source>
        <strain evidence="3">CCM 8391</strain>
    </source>
</reference>
<organism evidence="2 3">
    <name type="scientific">Pseudonocardia hispaniensis</name>
    <dbReference type="NCBI Taxonomy" id="904933"/>
    <lineage>
        <taxon>Bacteria</taxon>
        <taxon>Bacillati</taxon>
        <taxon>Actinomycetota</taxon>
        <taxon>Actinomycetes</taxon>
        <taxon>Pseudonocardiales</taxon>
        <taxon>Pseudonocardiaceae</taxon>
        <taxon>Pseudonocardia</taxon>
    </lineage>
</organism>
<dbReference type="Proteomes" id="UP001596302">
    <property type="component" value="Unassembled WGS sequence"/>
</dbReference>
<dbReference type="EMBL" id="JBHSQW010000014">
    <property type="protein sequence ID" value="MFC5993834.1"/>
    <property type="molecule type" value="Genomic_DNA"/>
</dbReference>
<feature type="domain" description="PpiC" evidence="1">
    <location>
        <begin position="133"/>
        <end position="223"/>
    </location>
</feature>
<keyword evidence="3" id="KW-1185">Reference proteome</keyword>
<gene>
    <name evidence="2" type="ORF">ACFQE5_06365</name>
</gene>
<dbReference type="Gene3D" id="1.10.4030.10">
    <property type="entry name" value="Porin chaperone SurA, peptide-binding domain"/>
    <property type="match status" value="1"/>
</dbReference>
<sequence length="291" mass="30248">MAMAIVGAVISGCGSGPNQVGSAAIIGPDAVSLTQVQSRIDAALSKTDVVAQLAVRGVGADDIARDVVTRAIMHDLLERTAATEGLTVTDAQIDQELTAVGGTDALLRSSLHDRDSLRQRVRDQLLAVELAKRYVDRLNVVVDIVAAPSRADAEAKARAIAAGGAAADAAFRTNAQRDLPFRAAADPEAASMALFGTPAGQIVVFQPAPSQSGWLVLKVVQRTIDAAATDPSAVSRIDETTLAKIGERLLQPLSQELGVRVNPRYGVWDPIQMRVVAAGHQAGSIITPAAG</sequence>
<accession>A0ABW1J061</accession>
<evidence type="ECO:0000259" key="1">
    <source>
        <dbReference type="Pfam" id="PF13145"/>
    </source>
</evidence>
<name>A0ABW1J061_9PSEU</name>
<proteinExistence type="predicted"/>
<dbReference type="GO" id="GO:0016853">
    <property type="term" value="F:isomerase activity"/>
    <property type="evidence" value="ECO:0007669"/>
    <property type="project" value="UniProtKB-KW"/>
</dbReference>
<dbReference type="Pfam" id="PF13145">
    <property type="entry name" value="Rotamase_2"/>
    <property type="match status" value="1"/>
</dbReference>
<evidence type="ECO:0000313" key="2">
    <source>
        <dbReference type="EMBL" id="MFC5993834.1"/>
    </source>
</evidence>
<keyword evidence="2" id="KW-0413">Isomerase</keyword>
<protein>
    <submittedName>
        <fullName evidence="2">Peptidyl-prolyl cis-trans isomerase</fullName>
    </submittedName>
</protein>